<protein>
    <recommendedName>
        <fullName evidence="21">17S U2 SnRNP complex component HTATSF1</fullName>
    </recommendedName>
</protein>
<dbReference type="GO" id="GO:0006281">
    <property type="term" value="P:DNA repair"/>
    <property type="evidence" value="ECO:0007669"/>
    <property type="project" value="UniProtKB-KW"/>
</dbReference>
<organism evidence="26 27">
    <name type="scientific">Scylla paramamosain</name>
    <name type="common">Mud crab</name>
    <dbReference type="NCBI Taxonomy" id="85552"/>
    <lineage>
        <taxon>Eukaryota</taxon>
        <taxon>Metazoa</taxon>
        <taxon>Ecdysozoa</taxon>
        <taxon>Arthropoda</taxon>
        <taxon>Crustacea</taxon>
        <taxon>Multicrustacea</taxon>
        <taxon>Malacostraca</taxon>
        <taxon>Eumalacostraca</taxon>
        <taxon>Eucarida</taxon>
        <taxon>Decapoda</taxon>
        <taxon>Pleocyemata</taxon>
        <taxon>Brachyura</taxon>
        <taxon>Eubrachyura</taxon>
        <taxon>Portunoidea</taxon>
        <taxon>Portunidae</taxon>
        <taxon>Portuninae</taxon>
        <taxon>Scylla</taxon>
    </lineage>
</organism>
<dbReference type="GO" id="GO:0005684">
    <property type="term" value="C:U2-type spliceosomal complex"/>
    <property type="evidence" value="ECO:0007669"/>
    <property type="project" value="TreeGrafter"/>
</dbReference>
<dbReference type="InterPro" id="IPR035979">
    <property type="entry name" value="RBD_domain_sf"/>
</dbReference>
<dbReference type="GO" id="GO:0005694">
    <property type="term" value="C:chromosome"/>
    <property type="evidence" value="ECO:0007669"/>
    <property type="project" value="UniProtKB-SubCell"/>
</dbReference>
<evidence type="ECO:0000256" key="9">
    <source>
        <dbReference type="ARBA" id="ARBA00022737"/>
    </source>
</evidence>
<keyword evidence="11" id="KW-0832">Ubl conjugation</keyword>
<dbReference type="PANTHER" id="PTHR15608:SF0">
    <property type="entry name" value="HIV TAT-SPECIFIC FACTOR 1"/>
    <property type="match status" value="1"/>
</dbReference>
<dbReference type="InterPro" id="IPR034393">
    <property type="entry name" value="TatSF1-like"/>
</dbReference>
<dbReference type="PROSITE" id="PS50102">
    <property type="entry name" value="RRM"/>
    <property type="match status" value="1"/>
</dbReference>
<keyword evidence="7" id="KW-0507">mRNA processing</keyword>
<gene>
    <name evidence="26" type="ORF">O3P69_015030</name>
</gene>
<reference evidence="26 27" key="1">
    <citation type="submission" date="2023-03" db="EMBL/GenBank/DDBJ databases">
        <title>High-quality genome of Scylla paramamosain provides insights in environmental adaptation.</title>
        <authorList>
            <person name="Zhang L."/>
        </authorList>
    </citation>
    <scope>NUCLEOTIDE SEQUENCE [LARGE SCALE GENOMIC DNA]</scope>
    <source>
        <strain evidence="26">LZ_2023a</strain>
        <tissue evidence="26">Muscle</tissue>
    </source>
</reference>
<evidence type="ECO:0000256" key="19">
    <source>
        <dbReference type="ARBA" id="ARBA00023242"/>
    </source>
</evidence>
<evidence type="ECO:0000256" key="1">
    <source>
        <dbReference type="ARBA" id="ARBA00004123"/>
    </source>
</evidence>
<dbReference type="SUPFAM" id="SSF54928">
    <property type="entry name" value="RNA-binding domain, RBD"/>
    <property type="match status" value="1"/>
</dbReference>
<dbReference type="PANTHER" id="PTHR15608">
    <property type="entry name" value="SPLICING FACTOR U2AF-ASSOCIATED PROTEIN 2"/>
    <property type="match status" value="1"/>
</dbReference>
<dbReference type="GO" id="GO:0003723">
    <property type="term" value="F:RNA binding"/>
    <property type="evidence" value="ECO:0007669"/>
    <property type="project" value="UniProtKB-UniRule"/>
</dbReference>
<evidence type="ECO:0000256" key="14">
    <source>
        <dbReference type="ARBA" id="ARBA00023015"/>
    </source>
</evidence>
<keyword evidence="5" id="KW-1017">Isopeptide bond</keyword>
<evidence type="ECO:0000256" key="15">
    <source>
        <dbReference type="ARBA" id="ARBA00023159"/>
    </source>
</evidence>
<proteinExistence type="inferred from homology"/>
<keyword evidence="16" id="KW-0804">Transcription</keyword>
<keyword evidence="27" id="KW-1185">Reference proteome</keyword>
<evidence type="ECO:0000256" key="18">
    <source>
        <dbReference type="ARBA" id="ARBA00023204"/>
    </source>
</evidence>
<evidence type="ECO:0000256" key="24">
    <source>
        <dbReference type="SAM" id="MobiDB-lite"/>
    </source>
</evidence>
<dbReference type="Proteomes" id="UP001487740">
    <property type="component" value="Unassembled WGS sequence"/>
</dbReference>
<feature type="coiled-coil region" evidence="23">
    <location>
        <begin position="370"/>
        <end position="401"/>
    </location>
</feature>
<evidence type="ECO:0000256" key="6">
    <source>
        <dbReference type="ARBA" id="ARBA00022553"/>
    </source>
</evidence>
<keyword evidence="8" id="KW-0747">Spliceosome</keyword>
<name>A0AAW0T3D0_SCYPA</name>
<evidence type="ECO:0000256" key="16">
    <source>
        <dbReference type="ARBA" id="ARBA00023163"/>
    </source>
</evidence>
<keyword evidence="17" id="KW-0508">mRNA splicing</keyword>
<dbReference type="InterPro" id="IPR000504">
    <property type="entry name" value="RRM_dom"/>
</dbReference>
<comment type="subunit">
    <text evidence="20">Component of the 17S U2 SnRNP complex, a ribonucleoprotein complex that contains small nuclear RNA (snRNA) U2 and a number of specific proteins. Within the 17S U2 SnRNP complex, interacts (via UHM region) directly with SF3B1. Component of a complex which is at least composed of HTATSF1/Tat-SF1, the P-TEFb complex components CDK9 and CCNT1, RNA polymerase II, SUPT5H, and NCL/nucleolin. Interacts with GTF2F2/RAP30 and POLR2A. Interacts with TCERG1/CA150. Interacts with (poly-ADP-ribosylated) RPA1; promoting HTATSF1 recruitment to DNA damage sites. Interacts (when phosphorylated) with TOPBP1; promoting recruitment of TOPBP1 to DNA damage sites during S-phase.</text>
</comment>
<evidence type="ECO:0000256" key="7">
    <source>
        <dbReference type="ARBA" id="ARBA00022664"/>
    </source>
</evidence>
<evidence type="ECO:0000256" key="21">
    <source>
        <dbReference type="ARBA" id="ARBA00073773"/>
    </source>
</evidence>
<dbReference type="FunFam" id="3.30.70.330:FF:000105">
    <property type="entry name" value="HIV Tat-specific factor 1 homolog"/>
    <property type="match status" value="1"/>
</dbReference>
<evidence type="ECO:0000256" key="2">
    <source>
        <dbReference type="ARBA" id="ARBA00004286"/>
    </source>
</evidence>
<dbReference type="Pfam" id="PF00076">
    <property type="entry name" value="RRM_1"/>
    <property type="match status" value="1"/>
</dbReference>
<dbReference type="SMART" id="SM00360">
    <property type="entry name" value="RRM"/>
    <property type="match status" value="2"/>
</dbReference>
<feature type="region of interest" description="Disordered" evidence="24">
    <location>
        <begin position="1"/>
        <end position="107"/>
    </location>
</feature>
<feature type="region of interest" description="Disordered" evidence="24">
    <location>
        <begin position="279"/>
        <end position="316"/>
    </location>
</feature>
<feature type="compositionally biased region" description="Acidic residues" evidence="24">
    <location>
        <begin position="280"/>
        <end position="293"/>
    </location>
</feature>
<evidence type="ECO:0000256" key="5">
    <source>
        <dbReference type="ARBA" id="ARBA00022499"/>
    </source>
</evidence>
<evidence type="ECO:0000256" key="13">
    <source>
        <dbReference type="ARBA" id="ARBA00022990"/>
    </source>
</evidence>
<dbReference type="InterPro" id="IPR012677">
    <property type="entry name" value="Nucleotide-bd_a/b_plait_sf"/>
</dbReference>
<evidence type="ECO:0000259" key="25">
    <source>
        <dbReference type="PROSITE" id="PS50102"/>
    </source>
</evidence>
<evidence type="ECO:0000256" key="4">
    <source>
        <dbReference type="ARBA" id="ARBA00022454"/>
    </source>
</evidence>
<feature type="compositionally biased region" description="Polar residues" evidence="24">
    <location>
        <begin position="81"/>
        <end position="93"/>
    </location>
</feature>
<keyword evidence="6" id="KW-0597">Phosphoprotein</keyword>
<keyword evidence="10" id="KW-0227">DNA damage</keyword>
<keyword evidence="14" id="KW-0805">Transcription regulation</keyword>
<keyword evidence="4" id="KW-0158">Chromosome</keyword>
<evidence type="ECO:0000256" key="3">
    <source>
        <dbReference type="ARBA" id="ARBA00007747"/>
    </source>
</evidence>
<keyword evidence="19" id="KW-0539">Nucleus</keyword>
<evidence type="ECO:0000313" key="26">
    <source>
        <dbReference type="EMBL" id="KAK8381702.1"/>
    </source>
</evidence>
<evidence type="ECO:0000256" key="23">
    <source>
        <dbReference type="SAM" id="Coils"/>
    </source>
</evidence>
<evidence type="ECO:0000256" key="20">
    <source>
        <dbReference type="ARBA" id="ARBA00062124"/>
    </source>
</evidence>
<dbReference type="GO" id="GO:0000398">
    <property type="term" value="P:mRNA splicing, via spliceosome"/>
    <property type="evidence" value="ECO:0007669"/>
    <property type="project" value="InterPro"/>
</dbReference>
<dbReference type="EMBL" id="JARAKH010000039">
    <property type="protein sequence ID" value="KAK8381702.1"/>
    <property type="molecule type" value="Genomic_DNA"/>
</dbReference>
<feature type="compositionally biased region" description="Polar residues" evidence="24">
    <location>
        <begin position="33"/>
        <end position="57"/>
    </location>
</feature>
<evidence type="ECO:0000256" key="10">
    <source>
        <dbReference type="ARBA" id="ARBA00022763"/>
    </source>
</evidence>
<keyword evidence="9" id="KW-0677">Repeat</keyword>
<comment type="caution">
    <text evidence="26">The sequence shown here is derived from an EMBL/GenBank/DDBJ whole genome shotgun (WGS) entry which is preliminary data.</text>
</comment>
<accession>A0AAW0T3D0</accession>
<feature type="domain" description="RRM" evidence="25">
    <location>
        <begin position="411"/>
        <end position="496"/>
    </location>
</feature>
<feature type="compositionally biased region" description="Basic and acidic residues" evidence="24">
    <location>
        <begin position="69"/>
        <end position="80"/>
    </location>
</feature>
<comment type="subcellular location">
    <subcellularLocation>
        <location evidence="2">Chromosome</location>
    </subcellularLocation>
    <subcellularLocation>
        <location evidence="1">Nucleus</location>
    </subcellularLocation>
</comment>
<dbReference type="Gene3D" id="3.30.70.330">
    <property type="match status" value="2"/>
</dbReference>
<evidence type="ECO:0000256" key="22">
    <source>
        <dbReference type="PROSITE-ProRule" id="PRU00176"/>
    </source>
</evidence>
<sequence>MADENCPHSEGMNTRYVSEEDQMSCDTLEVQAQLPNSSGKTVTEGSKLNDADPTQKTTETDKDENFEEMTEKNDEVEKMSENGSDASRTSNLKENVEEKISLESSTEDGENAYDYELISGQYYYSDKFSGKRYRYDKNVEEWIEVTMDMETENNFEQAGEPTVTDCQVVDGIQSDTNTEHKGEYTTTTDSEGRTYYYADDQYLCQDREGNVFYLNEKNEWKPWAEKDNVLSSESSKWYFCQGDSTFYRDNVSGVVYRLDKENNKWEKYEGKLKKKRPLIDEEEFDTDEDDSDGESGGGLVPPGAKEDPNISYDGTTYTKVDPVDKVVYEWDTERRAWFPKLDEDFMATYQLSYGFNPDGTVNENPLKFDDENEEEEEAKAAEELKQKLENEKAKATKKKLTWFQMDETRNTKVYVSNLPDSMTENSFVTLMQKCGMIMLDEQTSRPKVKLYKDEEGNFKGDALCTYIKVESVKLAEQILDGYQVGNMKIHVEQAKFQQKGEYNPKLKPRKKGKKELERLKKKQEKLFDWRPEPMRGQRKKWENTVVIRNVFDPKEFEVAMDKILDHKEAMRSQASNFGKIKKLELFDLHPEGVVQVTFEEVESADMCVATLHKRMYAGRTLYVTTWDGKEKFKIEETAAEREERIRKWNEFLETEATASK</sequence>
<evidence type="ECO:0000313" key="27">
    <source>
        <dbReference type="Proteomes" id="UP001487740"/>
    </source>
</evidence>
<evidence type="ECO:0000256" key="8">
    <source>
        <dbReference type="ARBA" id="ARBA00022728"/>
    </source>
</evidence>
<dbReference type="FunFam" id="3.30.70.330:FF:000202">
    <property type="entry name" value="HIV Tat-specific factor 1"/>
    <property type="match status" value="1"/>
</dbReference>
<keyword evidence="15" id="KW-0010">Activator</keyword>
<dbReference type="GO" id="GO:0005686">
    <property type="term" value="C:U2 snRNP"/>
    <property type="evidence" value="ECO:0007669"/>
    <property type="project" value="TreeGrafter"/>
</dbReference>
<keyword evidence="12 22" id="KW-0694">RNA-binding</keyword>
<dbReference type="InterPro" id="IPR034392">
    <property type="entry name" value="TatSF1-like_RRM1"/>
</dbReference>
<evidence type="ECO:0000256" key="17">
    <source>
        <dbReference type="ARBA" id="ARBA00023187"/>
    </source>
</evidence>
<keyword evidence="18" id="KW-0234">DNA repair</keyword>
<dbReference type="CDD" id="cd12281">
    <property type="entry name" value="RRM1_TatSF1_like"/>
    <property type="match status" value="1"/>
</dbReference>
<keyword evidence="23" id="KW-0175">Coiled coil</keyword>
<dbReference type="AlphaFoldDB" id="A0AAW0T3D0"/>
<comment type="similarity">
    <text evidence="3">Belongs to the HTATSF1 family.</text>
</comment>
<evidence type="ECO:0000256" key="12">
    <source>
        <dbReference type="ARBA" id="ARBA00022884"/>
    </source>
</evidence>
<keyword evidence="13" id="KW-0007">Acetylation</keyword>
<evidence type="ECO:0000256" key="11">
    <source>
        <dbReference type="ARBA" id="ARBA00022843"/>
    </source>
</evidence>